<dbReference type="EMBL" id="JAAVJL010000001">
    <property type="protein sequence ID" value="NMF58745.1"/>
    <property type="molecule type" value="Genomic_DNA"/>
</dbReference>
<evidence type="ECO:0000256" key="9">
    <source>
        <dbReference type="ARBA" id="ARBA00023065"/>
    </source>
</evidence>
<feature type="signal peptide" evidence="16">
    <location>
        <begin position="1"/>
        <end position="24"/>
    </location>
</feature>
<dbReference type="Proteomes" id="UP000738376">
    <property type="component" value="Unassembled WGS sequence"/>
</dbReference>
<evidence type="ECO:0000256" key="2">
    <source>
        <dbReference type="ARBA" id="ARBA00009450"/>
    </source>
</evidence>
<feature type="domain" description="Soluble ligand binding" evidence="18">
    <location>
        <begin position="407"/>
        <end position="459"/>
    </location>
</feature>
<dbReference type="InterPro" id="IPR054765">
    <property type="entry name" value="SLBB_dom"/>
</dbReference>
<feature type="domain" description="Polysaccharide export protein N-terminal" evidence="17">
    <location>
        <begin position="73"/>
        <end position="144"/>
    </location>
</feature>
<dbReference type="PANTHER" id="PTHR33619">
    <property type="entry name" value="POLYSACCHARIDE EXPORT PROTEIN GFCE-RELATED"/>
    <property type="match status" value="1"/>
</dbReference>
<comment type="caution">
    <text evidence="20">The sequence shown here is derived from an EMBL/GenBank/DDBJ whole genome shotgun (WGS) entry which is preliminary data.</text>
</comment>
<evidence type="ECO:0000259" key="17">
    <source>
        <dbReference type="Pfam" id="PF02563"/>
    </source>
</evidence>
<evidence type="ECO:0000256" key="16">
    <source>
        <dbReference type="SAM" id="SignalP"/>
    </source>
</evidence>
<name>A0ABX1LRJ3_9CYAN</name>
<dbReference type="InterPro" id="IPR049712">
    <property type="entry name" value="Poly_export"/>
</dbReference>
<evidence type="ECO:0000256" key="11">
    <source>
        <dbReference type="ARBA" id="ARBA00023136"/>
    </source>
</evidence>
<dbReference type="PANTHER" id="PTHR33619:SF3">
    <property type="entry name" value="POLYSACCHARIDE EXPORT PROTEIN GFCE-RELATED"/>
    <property type="match status" value="1"/>
</dbReference>
<gene>
    <name evidence="20" type="ORF">HC246_12110</name>
</gene>
<evidence type="ECO:0000259" key="18">
    <source>
        <dbReference type="Pfam" id="PF10531"/>
    </source>
</evidence>
<dbReference type="Pfam" id="PF22461">
    <property type="entry name" value="SLBB_2"/>
    <property type="match status" value="1"/>
</dbReference>
<evidence type="ECO:0000256" key="5">
    <source>
        <dbReference type="ARBA" id="ARBA00022597"/>
    </source>
</evidence>
<evidence type="ECO:0000256" key="6">
    <source>
        <dbReference type="ARBA" id="ARBA00022692"/>
    </source>
</evidence>
<evidence type="ECO:0000256" key="4">
    <source>
        <dbReference type="ARBA" id="ARBA00022452"/>
    </source>
</evidence>
<keyword evidence="4" id="KW-1134">Transmembrane beta strand</keyword>
<comment type="subcellular location">
    <subcellularLocation>
        <location evidence="1">Cell outer membrane</location>
        <topology evidence="1">Multi-pass membrane protein</topology>
    </subcellularLocation>
</comment>
<keyword evidence="9" id="KW-0406">Ion transport</keyword>
<evidence type="ECO:0000256" key="7">
    <source>
        <dbReference type="ARBA" id="ARBA00022729"/>
    </source>
</evidence>
<dbReference type="Pfam" id="PF02563">
    <property type="entry name" value="Poly_export"/>
    <property type="match status" value="1"/>
</dbReference>
<evidence type="ECO:0000256" key="10">
    <source>
        <dbReference type="ARBA" id="ARBA00023114"/>
    </source>
</evidence>
<evidence type="ECO:0000256" key="12">
    <source>
        <dbReference type="ARBA" id="ARBA00023139"/>
    </source>
</evidence>
<keyword evidence="11" id="KW-0472">Membrane</keyword>
<keyword evidence="13" id="KW-0998">Cell outer membrane</keyword>
<dbReference type="InterPro" id="IPR003715">
    <property type="entry name" value="Poly_export_N"/>
</dbReference>
<keyword evidence="3" id="KW-0813">Transport</keyword>
<evidence type="ECO:0000259" key="19">
    <source>
        <dbReference type="Pfam" id="PF22461"/>
    </source>
</evidence>
<keyword evidence="6" id="KW-0812">Transmembrane</keyword>
<evidence type="ECO:0000313" key="21">
    <source>
        <dbReference type="Proteomes" id="UP000738376"/>
    </source>
</evidence>
<keyword evidence="7 16" id="KW-0732">Signal</keyword>
<keyword evidence="5" id="KW-0762">Sugar transport</keyword>
<evidence type="ECO:0000256" key="14">
    <source>
        <dbReference type="ARBA" id="ARBA00023288"/>
    </source>
</evidence>
<keyword evidence="14" id="KW-0449">Lipoprotein</keyword>
<proteinExistence type="inferred from homology"/>
<evidence type="ECO:0000256" key="8">
    <source>
        <dbReference type="ARBA" id="ARBA00023047"/>
    </source>
</evidence>
<evidence type="ECO:0000256" key="13">
    <source>
        <dbReference type="ARBA" id="ARBA00023237"/>
    </source>
</evidence>
<reference evidence="20 21" key="1">
    <citation type="submission" date="2020-03" db="EMBL/GenBank/DDBJ databases">
        <title>Draft Genome Sequence of 2-Methylisoborneol Producing Pseudanabaena yagii Strain GIHE-NHR1 Isolated from North Han River in South Korea.</title>
        <authorList>
            <person name="Jeong J."/>
        </authorList>
    </citation>
    <scope>NUCLEOTIDE SEQUENCE [LARGE SCALE GENOMIC DNA]</scope>
    <source>
        <strain evidence="20 21">GIHE-NHR1</strain>
    </source>
</reference>
<feature type="domain" description="SLBB" evidence="19">
    <location>
        <begin position="172"/>
        <end position="249"/>
    </location>
</feature>
<keyword evidence="8" id="KW-0625">Polysaccharide transport</keyword>
<dbReference type="Gene3D" id="3.10.560.10">
    <property type="entry name" value="Outer membrane lipoprotein wza domain like"/>
    <property type="match status" value="3"/>
</dbReference>
<keyword evidence="12" id="KW-0564">Palmitate</keyword>
<evidence type="ECO:0000256" key="1">
    <source>
        <dbReference type="ARBA" id="ARBA00004571"/>
    </source>
</evidence>
<evidence type="ECO:0000313" key="20">
    <source>
        <dbReference type="EMBL" id="NMF58745.1"/>
    </source>
</evidence>
<keyword evidence="10" id="KW-0626">Porin</keyword>
<evidence type="ECO:0000256" key="3">
    <source>
        <dbReference type="ARBA" id="ARBA00022448"/>
    </source>
</evidence>
<keyword evidence="21" id="KW-1185">Reference proteome</keyword>
<feature type="chain" id="PRO_5046246513" evidence="16">
    <location>
        <begin position="25"/>
        <end position="521"/>
    </location>
</feature>
<sequence length="521" mass="55204">MRIPKFGKLILFTLIACSPFPSWAQTTTIDKAAPSSGTSTSFPAPTNSNLRPLSTVNNSGAPSLNVSESQDTFRYTLGAGDTIKIEVFNVPELSGNQTIAPDGTINISLVGALKLEGLSLDEANALLKAKLSPFLVRNIVNVSLLSPRPLNIAVVGEVNRPGPRFLNYVGSGAISNNSSSSGSSNAATLTRALESASGITSRADISNIQISRRDGASGRRIIKVNLQNLLEKGDISQDVRILDGDSILVPPLPQTSTAQSRVVSNSTFSPDTFTIQVAIVGEVNRVGPQTLVYSRNGITSTGLTGATTAAGVASNGGPVTLSRALQAANGVTEIADIRNVQISRLNDKGQRTIVKANLLDLITKADLSQDITLTDGDLITVPRLEKTNPAEYLQVAKATFSPTVITVQVIGEAFRPGPLQLRPNTSFTEAISAAGGLTNDADWRAVELYRVNPDGSIMRRNLVADLNLPLSEENNPGLRDRDVIVVRPSFGASILSSATKFLGNIVTPFSLVTNLYRSFQN</sequence>
<feature type="region of interest" description="Disordered" evidence="15">
    <location>
        <begin position="34"/>
        <end position="55"/>
    </location>
</feature>
<organism evidence="20 21">
    <name type="scientific">Pseudanabaena yagii GIHE-NHR1</name>
    <dbReference type="NCBI Taxonomy" id="2722753"/>
    <lineage>
        <taxon>Bacteria</taxon>
        <taxon>Bacillati</taxon>
        <taxon>Cyanobacteriota</taxon>
        <taxon>Cyanophyceae</taxon>
        <taxon>Pseudanabaenales</taxon>
        <taxon>Pseudanabaenaceae</taxon>
        <taxon>Pseudanabaena</taxon>
        <taxon>Pseudanabaena yagii</taxon>
    </lineage>
</organism>
<accession>A0ABX1LRJ3</accession>
<dbReference type="RefSeq" id="WP_169363605.1">
    <property type="nucleotide sequence ID" value="NZ_JAAVJL010000001.1"/>
</dbReference>
<dbReference type="Gene3D" id="3.30.1950.10">
    <property type="entry name" value="wza like domain"/>
    <property type="match status" value="1"/>
</dbReference>
<dbReference type="InterPro" id="IPR019554">
    <property type="entry name" value="Soluble_ligand-bd"/>
</dbReference>
<comment type="similarity">
    <text evidence="2">Belongs to the BexD/CtrA/VexA family.</text>
</comment>
<protein>
    <submittedName>
        <fullName evidence="20">Polysaccharide export protein</fullName>
    </submittedName>
</protein>
<evidence type="ECO:0000256" key="15">
    <source>
        <dbReference type="SAM" id="MobiDB-lite"/>
    </source>
</evidence>
<dbReference type="Pfam" id="PF10531">
    <property type="entry name" value="SLBB"/>
    <property type="match status" value="1"/>
</dbReference>